<dbReference type="STRING" id="1123323.SAMN05216245_1298"/>
<dbReference type="EMBL" id="FONL01000029">
    <property type="protein sequence ID" value="SFE88106.1"/>
    <property type="molecule type" value="Genomic_DNA"/>
</dbReference>
<dbReference type="Proteomes" id="UP000198896">
    <property type="component" value="Unassembled WGS sequence"/>
</dbReference>
<dbReference type="OrthoDB" id="516873at2"/>
<accession>A0A1I2E650</accession>
<protein>
    <submittedName>
        <fullName evidence="1">Uncharacterized protein</fullName>
    </submittedName>
</protein>
<sequence length="327" mass="38324">MYTKMDNSGVEDVCYTKEHIEKVLDVIRKNFGQYFESFLDSTAGKGVTLERFQGLQEKFRVAGQAKKKKGDLSENYKAIIRESINDFEQDRVNYINILKKNWLEDLEDDAYSFKSKTLKNECPIIRKTLANKKAKELDKYRISFSMADADWLLKVVTNLCIFGDEYQKKYDPNTYENAKTYQDLDMGLLDTDEYTAYGVIGGGIKTHMLYKVHPAIFPNRSRSAIWALWYLTGKETFGCRTDSEFLMIDRDKTITQQNYFYPYELFAYYAFEIYKMLRDKAAEYNVYIDTEYRYVIVDAFLEYIATKHESEISFLKAQIREGAKGDA</sequence>
<name>A0A1I2E650_9FIRM</name>
<proteinExistence type="predicted"/>
<keyword evidence="2" id="KW-1185">Reference proteome</keyword>
<dbReference type="RefSeq" id="WP_093914328.1">
    <property type="nucleotide sequence ID" value="NZ_FONL01000029.1"/>
</dbReference>
<reference evidence="1 2" key="1">
    <citation type="submission" date="2016-10" db="EMBL/GenBank/DDBJ databases">
        <authorList>
            <person name="de Groot N.N."/>
        </authorList>
    </citation>
    <scope>NUCLEOTIDE SEQUENCE [LARGE SCALE GENOMIC DNA]</scope>
    <source>
        <strain evidence="1 2">DSM 9236</strain>
    </source>
</reference>
<gene>
    <name evidence="1" type="ORF">SAMN05216245_1298</name>
</gene>
<evidence type="ECO:0000313" key="1">
    <source>
        <dbReference type="EMBL" id="SFE88106.1"/>
    </source>
</evidence>
<evidence type="ECO:0000313" key="2">
    <source>
        <dbReference type="Proteomes" id="UP000198896"/>
    </source>
</evidence>
<organism evidence="1 2">
    <name type="scientific">Succiniclasticum ruminis DSM 9236</name>
    <dbReference type="NCBI Taxonomy" id="1123323"/>
    <lineage>
        <taxon>Bacteria</taxon>
        <taxon>Bacillati</taxon>
        <taxon>Bacillota</taxon>
        <taxon>Negativicutes</taxon>
        <taxon>Acidaminococcales</taxon>
        <taxon>Acidaminococcaceae</taxon>
        <taxon>Succiniclasticum</taxon>
    </lineage>
</organism>
<dbReference type="AlphaFoldDB" id="A0A1I2E650"/>